<evidence type="ECO:0000256" key="3">
    <source>
        <dbReference type="ARBA" id="ARBA00022989"/>
    </source>
</evidence>
<dbReference type="Proteomes" id="UP000250462">
    <property type="component" value="Unassembled WGS sequence"/>
</dbReference>
<sequence length="172" mass="18371">MSLVRLIARPMLASIFVVQGVKNFRDPDPLVPGAKSVVERFGPMVERHAPDVPTEPRQLVRANAVTQFGAGLALATGKCPRLAALVLAGTLVPSTLANHAFWETEDPEQRNEQRVHALKNAGLAGGLLLASVDTEGKPGISWRARQAAGKARKVTKSGTRKARKAAKDARPS</sequence>
<evidence type="ECO:0000256" key="1">
    <source>
        <dbReference type="ARBA" id="ARBA00004141"/>
    </source>
</evidence>
<keyword evidence="4" id="KW-0472">Membrane</keyword>
<gene>
    <name evidence="6" type="ORF">DPM12_01585</name>
</gene>
<reference evidence="6 7" key="1">
    <citation type="submission" date="2018-06" db="EMBL/GenBank/DDBJ databases">
        <title>Phytoactinopolyspora halophila sp. nov., a novel halophilic actinomycete isolated from a saline soil in China.</title>
        <authorList>
            <person name="Tang S.-K."/>
        </authorList>
    </citation>
    <scope>NUCLEOTIDE SEQUENCE [LARGE SCALE GENOMIC DNA]</scope>
    <source>
        <strain evidence="6 7">YIM 96934</strain>
    </source>
</reference>
<keyword evidence="2" id="KW-0812">Transmembrane</keyword>
<keyword evidence="7" id="KW-1185">Reference proteome</keyword>
<dbReference type="EMBL" id="QMIG01000001">
    <property type="protein sequence ID" value="RAW18783.1"/>
    <property type="molecule type" value="Genomic_DNA"/>
</dbReference>
<name>A0A329R319_9ACTN</name>
<feature type="region of interest" description="Disordered" evidence="5">
    <location>
        <begin position="143"/>
        <end position="172"/>
    </location>
</feature>
<protein>
    <submittedName>
        <fullName evidence="6">DoxX family protein</fullName>
    </submittedName>
</protein>
<evidence type="ECO:0000313" key="7">
    <source>
        <dbReference type="Proteomes" id="UP000250462"/>
    </source>
</evidence>
<dbReference type="AlphaFoldDB" id="A0A329R319"/>
<dbReference type="Pfam" id="PF07681">
    <property type="entry name" value="DoxX"/>
    <property type="match status" value="1"/>
</dbReference>
<dbReference type="RefSeq" id="WP_112256496.1">
    <property type="nucleotide sequence ID" value="NZ_QMIG01000001.1"/>
</dbReference>
<comment type="subcellular location">
    <subcellularLocation>
        <location evidence="1">Membrane</location>
        <topology evidence="1">Multi-pass membrane protein</topology>
    </subcellularLocation>
</comment>
<dbReference type="InterPro" id="IPR032808">
    <property type="entry name" value="DoxX"/>
</dbReference>
<proteinExistence type="predicted"/>
<organism evidence="6 7">
    <name type="scientific">Phytoactinopolyspora halophila</name>
    <dbReference type="NCBI Taxonomy" id="1981511"/>
    <lineage>
        <taxon>Bacteria</taxon>
        <taxon>Bacillati</taxon>
        <taxon>Actinomycetota</taxon>
        <taxon>Actinomycetes</taxon>
        <taxon>Jiangellales</taxon>
        <taxon>Jiangellaceae</taxon>
        <taxon>Phytoactinopolyspora</taxon>
    </lineage>
</organism>
<evidence type="ECO:0000256" key="2">
    <source>
        <dbReference type="ARBA" id="ARBA00022692"/>
    </source>
</evidence>
<evidence type="ECO:0000256" key="5">
    <source>
        <dbReference type="SAM" id="MobiDB-lite"/>
    </source>
</evidence>
<dbReference type="OrthoDB" id="329282at2"/>
<evidence type="ECO:0000256" key="4">
    <source>
        <dbReference type="ARBA" id="ARBA00023136"/>
    </source>
</evidence>
<comment type="caution">
    <text evidence="6">The sequence shown here is derived from an EMBL/GenBank/DDBJ whole genome shotgun (WGS) entry which is preliminary data.</text>
</comment>
<evidence type="ECO:0000313" key="6">
    <source>
        <dbReference type="EMBL" id="RAW18783.1"/>
    </source>
</evidence>
<keyword evidence="3" id="KW-1133">Transmembrane helix</keyword>
<dbReference type="GO" id="GO:0016020">
    <property type="term" value="C:membrane"/>
    <property type="evidence" value="ECO:0007669"/>
    <property type="project" value="UniProtKB-SubCell"/>
</dbReference>
<feature type="compositionally biased region" description="Basic residues" evidence="5">
    <location>
        <begin position="150"/>
        <end position="164"/>
    </location>
</feature>
<accession>A0A329R319</accession>